<proteinExistence type="predicted"/>
<feature type="region of interest" description="Disordered" evidence="1">
    <location>
        <begin position="1"/>
        <end position="22"/>
    </location>
</feature>
<accession>A0A1Y2CR51</accession>
<name>A0A1Y2CR51_9FUNG</name>
<evidence type="ECO:0000313" key="3">
    <source>
        <dbReference type="Proteomes" id="UP000193642"/>
    </source>
</evidence>
<dbReference type="AlphaFoldDB" id="A0A1Y2CR51"/>
<protein>
    <submittedName>
        <fullName evidence="2">Uncharacterized protein</fullName>
    </submittedName>
</protein>
<evidence type="ECO:0000256" key="1">
    <source>
        <dbReference type="SAM" id="MobiDB-lite"/>
    </source>
</evidence>
<organism evidence="2 3">
    <name type="scientific">Rhizoclosmatium globosum</name>
    <dbReference type="NCBI Taxonomy" id="329046"/>
    <lineage>
        <taxon>Eukaryota</taxon>
        <taxon>Fungi</taxon>
        <taxon>Fungi incertae sedis</taxon>
        <taxon>Chytridiomycota</taxon>
        <taxon>Chytridiomycota incertae sedis</taxon>
        <taxon>Chytridiomycetes</taxon>
        <taxon>Chytridiales</taxon>
        <taxon>Chytriomycetaceae</taxon>
        <taxon>Rhizoclosmatium</taxon>
    </lineage>
</organism>
<gene>
    <name evidence="2" type="ORF">BCR33DRAFT_734950</name>
</gene>
<keyword evidence="3" id="KW-1185">Reference proteome</keyword>
<dbReference type="EMBL" id="MCGO01000009">
    <property type="protein sequence ID" value="ORY49492.1"/>
    <property type="molecule type" value="Genomic_DNA"/>
</dbReference>
<feature type="compositionally biased region" description="Polar residues" evidence="1">
    <location>
        <begin position="1"/>
        <end position="18"/>
    </location>
</feature>
<reference evidence="2 3" key="1">
    <citation type="submission" date="2016-07" db="EMBL/GenBank/DDBJ databases">
        <title>Pervasive Adenine N6-methylation of Active Genes in Fungi.</title>
        <authorList>
            <consortium name="DOE Joint Genome Institute"/>
            <person name="Mondo S.J."/>
            <person name="Dannebaum R.O."/>
            <person name="Kuo R.C."/>
            <person name="Labutti K."/>
            <person name="Haridas S."/>
            <person name="Kuo A."/>
            <person name="Salamov A."/>
            <person name="Ahrendt S.R."/>
            <person name="Lipzen A."/>
            <person name="Sullivan W."/>
            <person name="Andreopoulos W.B."/>
            <person name="Clum A."/>
            <person name="Lindquist E."/>
            <person name="Daum C."/>
            <person name="Ramamoorthy G.K."/>
            <person name="Gryganskyi A."/>
            <person name="Culley D."/>
            <person name="Magnuson J.K."/>
            <person name="James T.Y."/>
            <person name="O'Malley M.A."/>
            <person name="Stajich J.E."/>
            <person name="Spatafora J.W."/>
            <person name="Visel A."/>
            <person name="Grigoriev I.V."/>
        </authorList>
    </citation>
    <scope>NUCLEOTIDE SEQUENCE [LARGE SCALE GENOMIC DNA]</scope>
    <source>
        <strain evidence="2 3">JEL800</strain>
    </source>
</reference>
<dbReference type="Proteomes" id="UP000193642">
    <property type="component" value="Unassembled WGS sequence"/>
</dbReference>
<sequence>MWDNPSLLSTTSHPTRTQPAALKAYHRDPPALVNLRRLLRTLDHSNESVETLFRAFIPITLGLQSHIQSSDVSQLARFIVQSAVKERTDQARHPPLQPPPLESSLFIRVLADYTRAVPDTLLLDTITALYPPQIPP</sequence>
<comment type="caution">
    <text evidence="2">The sequence shown here is derived from an EMBL/GenBank/DDBJ whole genome shotgun (WGS) entry which is preliminary data.</text>
</comment>
<evidence type="ECO:0000313" key="2">
    <source>
        <dbReference type="EMBL" id="ORY49492.1"/>
    </source>
</evidence>